<protein>
    <submittedName>
        <fullName evidence="4">Pyridoxal phosphate-dependent transferase</fullName>
    </submittedName>
</protein>
<dbReference type="InterPro" id="IPR015422">
    <property type="entry name" value="PyrdxlP-dep_Trfase_small"/>
</dbReference>
<evidence type="ECO:0000313" key="4">
    <source>
        <dbReference type="EMBL" id="KAG9258566.1"/>
    </source>
</evidence>
<keyword evidence="4" id="KW-0808">Transferase</keyword>
<comment type="similarity">
    <text evidence="1">Belongs to the class-I pyridoxal-phosphate-dependent aminotransferase family.</text>
</comment>
<dbReference type="PROSITE" id="PS00105">
    <property type="entry name" value="AA_TRANSFER_CLASS_1"/>
    <property type="match status" value="1"/>
</dbReference>
<dbReference type="InterPro" id="IPR050478">
    <property type="entry name" value="Ethylene_sulfur-biosynth"/>
</dbReference>
<dbReference type="GeneID" id="70295440"/>
<keyword evidence="5" id="KW-1185">Reference proteome</keyword>
<dbReference type="PANTHER" id="PTHR43795:SF39">
    <property type="entry name" value="AMINOTRANSFERASE CLASS I_CLASSII DOMAIN-CONTAINING PROTEIN"/>
    <property type="match status" value="1"/>
</dbReference>
<dbReference type="InterPro" id="IPR015421">
    <property type="entry name" value="PyrdxlP-dep_Trfase_major"/>
</dbReference>
<dbReference type="PRINTS" id="PR00753">
    <property type="entry name" value="ACCSYNTHASE"/>
</dbReference>
<sequence>MLDPLLSLRGGTTVASLNRPWRFAPKQTYDPQTNPEGLISFGTAENHLVTDELVEFAQKNVHTHKTDFLYRGATAGGPDFPQALVAHLNEYLKPYKPIHVQDVQISNSASAMHDALAWALADKGNAFLTSRPVYGRFDLDFFNKSGVKVEYADTTAQDCFDDTVVEKFAEALQSCEARGVKVKAIFIVNPNNPLGKCYPRETLVEIMKFCNQHRLHLFSDEIYACSVFDSGEPTAVPFTSVLSLDTDKYIDRCLLHVTWGLSKDFGAAGLRIGALISRSPSVIKAVESVARFHNASAPSLSIGAAMLSDREWCRGFVNTSRHRLAAAYRHVTRGLDEMGIEYLRGTNAGFFVWINLSPYLSEQERFPEFALATKLQRCGVFLHPKEEHSLETGWFRLVYVQDSETVTEGLKR</sequence>
<name>A0A9P7ZUZ3_9HYPO</name>
<feature type="domain" description="Aminotransferase class I/classII large" evidence="3">
    <location>
        <begin position="49"/>
        <end position="411"/>
    </location>
</feature>
<evidence type="ECO:0000259" key="3">
    <source>
        <dbReference type="Pfam" id="PF00155"/>
    </source>
</evidence>
<keyword evidence="2" id="KW-0663">Pyridoxal phosphate</keyword>
<dbReference type="PANTHER" id="PTHR43795">
    <property type="entry name" value="BIFUNCTIONAL ASPARTATE AMINOTRANSFERASE AND GLUTAMATE/ASPARTATE-PREPHENATE AMINOTRANSFERASE-RELATED"/>
    <property type="match status" value="1"/>
</dbReference>
<dbReference type="OrthoDB" id="7042322at2759"/>
<organism evidence="4 5">
    <name type="scientific">Emericellopsis atlantica</name>
    <dbReference type="NCBI Taxonomy" id="2614577"/>
    <lineage>
        <taxon>Eukaryota</taxon>
        <taxon>Fungi</taxon>
        <taxon>Dikarya</taxon>
        <taxon>Ascomycota</taxon>
        <taxon>Pezizomycotina</taxon>
        <taxon>Sordariomycetes</taxon>
        <taxon>Hypocreomycetidae</taxon>
        <taxon>Hypocreales</taxon>
        <taxon>Bionectriaceae</taxon>
        <taxon>Emericellopsis</taxon>
    </lineage>
</organism>
<dbReference type="Proteomes" id="UP000887229">
    <property type="component" value="Unassembled WGS sequence"/>
</dbReference>
<gene>
    <name evidence="4" type="ORF">F5Z01DRAFT_670276</name>
</gene>
<dbReference type="InterPro" id="IPR004838">
    <property type="entry name" value="NHTrfase_class1_PyrdxlP-BS"/>
</dbReference>
<evidence type="ECO:0000256" key="1">
    <source>
        <dbReference type="ARBA" id="ARBA00007441"/>
    </source>
</evidence>
<dbReference type="InterPro" id="IPR015424">
    <property type="entry name" value="PyrdxlP-dep_Trfase"/>
</dbReference>
<comment type="caution">
    <text evidence="4">The sequence shown here is derived from an EMBL/GenBank/DDBJ whole genome shotgun (WGS) entry which is preliminary data.</text>
</comment>
<evidence type="ECO:0000256" key="2">
    <source>
        <dbReference type="ARBA" id="ARBA00022898"/>
    </source>
</evidence>
<evidence type="ECO:0000313" key="5">
    <source>
        <dbReference type="Proteomes" id="UP000887229"/>
    </source>
</evidence>
<dbReference type="CDD" id="cd00609">
    <property type="entry name" value="AAT_like"/>
    <property type="match status" value="1"/>
</dbReference>
<dbReference type="SUPFAM" id="SSF53383">
    <property type="entry name" value="PLP-dependent transferases"/>
    <property type="match status" value="1"/>
</dbReference>
<dbReference type="Gene3D" id="3.90.1150.10">
    <property type="entry name" value="Aspartate Aminotransferase, domain 1"/>
    <property type="match status" value="1"/>
</dbReference>
<dbReference type="GO" id="GO:0008483">
    <property type="term" value="F:transaminase activity"/>
    <property type="evidence" value="ECO:0007669"/>
    <property type="project" value="TreeGrafter"/>
</dbReference>
<dbReference type="InterPro" id="IPR004839">
    <property type="entry name" value="Aminotransferase_I/II_large"/>
</dbReference>
<accession>A0A9P7ZUZ3</accession>
<dbReference type="GO" id="GO:0030170">
    <property type="term" value="F:pyridoxal phosphate binding"/>
    <property type="evidence" value="ECO:0007669"/>
    <property type="project" value="InterPro"/>
</dbReference>
<dbReference type="Gene3D" id="3.40.640.10">
    <property type="entry name" value="Type I PLP-dependent aspartate aminotransferase-like (Major domain)"/>
    <property type="match status" value="1"/>
</dbReference>
<dbReference type="GO" id="GO:0006520">
    <property type="term" value="P:amino acid metabolic process"/>
    <property type="evidence" value="ECO:0007669"/>
    <property type="project" value="TreeGrafter"/>
</dbReference>
<proteinExistence type="inferred from homology"/>
<dbReference type="Pfam" id="PF00155">
    <property type="entry name" value="Aminotran_1_2"/>
    <property type="match status" value="1"/>
</dbReference>
<dbReference type="AlphaFoldDB" id="A0A9P7ZUZ3"/>
<dbReference type="RefSeq" id="XP_046122490.1">
    <property type="nucleotide sequence ID" value="XM_046264537.1"/>
</dbReference>
<dbReference type="EMBL" id="MU251243">
    <property type="protein sequence ID" value="KAG9258566.1"/>
    <property type="molecule type" value="Genomic_DNA"/>
</dbReference>
<reference evidence="4" key="1">
    <citation type="journal article" date="2021" name="IMA Fungus">
        <title>Genomic characterization of three marine fungi, including Emericellopsis atlantica sp. nov. with signatures of a generalist lifestyle and marine biomass degradation.</title>
        <authorList>
            <person name="Hagestad O.C."/>
            <person name="Hou L."/>
            <person name="Andersen J.H."/>
            <person name="Hansen E.H."/>
            <person name="Altermark B."/>
            <person name="Li C."/>
            <person name="Kuhnert E."/>
            <person name="Cox R.J."/>
            <person name="Crous P.W."/>
            <person name="Spatafora J.W."/>
            <person name="Lail K."/>
            <person name="Amirebrahimi M."/>
            <person name="Lipzen A."/>
            <person name="Pangilinan J."/>
            <person name="Andreopoulos W."/>
            <person name="Hayes R.D."/>
            <person name="Ng V."/>
            <person name="Grigoriev I.V."/>
            <person name="Jackson S.A."/>
            <person name="Sutton T.D.S."/>
            <person name="Dobson A.D.W."/>
            <person name="Rama T."/>
        </authorList>
    </citation>
    <scope>NUCLEOTIDE SEQUENCE</scope>
    <source>
        <strain evidence="4">TS7</strain>
    </source>
</reference>